<reference evidence="5 6" key="1">
    <citation type="submission" date="2013-04" db="EMBL/GenBank/DDBJ databases">
        <title>The Genome Sequence of Treponema vincentii F0403.</title>
        <authorList>
            <consortium name="The Broad Institute Genomics Platform"/>
            <person name="Earl A."/>
            <person name="Ward D."/>
            <person name="Feldgarden M."/>
            <person name="Gevers D."/>
            <person name="Leonetti C."/>
            <person name="Izard J."/>
            <person name="Walker B."/>
            <person name="Young S."/>
            <person name="Zeng Q."/>
            <person name="Gargeya S."/>
            <person name="Fitzgerald M."/>
            <person name="Haas B."/>
            <person name="Abouelleil A."/>
            <person name="Allen A.W."/>
            <person name="Alvarado L."/>
            <person name="Arachchi H.M."/>
            <person name="Berlin A.M."/>
            <person name="Chapman S.B."/>
            <person name="Gainer-Dewar J."/>
            <person name="Goldberg J."/>
            <person name="Griggs A."/>
            <person name="Gujja S."/>
            <person name="Hansen M."/>
            <person name="Howarth C."/>
            <person name="Imamovic A."/>
            <person name="Ireland A."/>
            <person name="Larimer J."/>
            <person name="McCowan C."/>
            <person name="Murphy C."/>
            <person name="Pearson M."/>
            <person name="Poon T.W."/>
            <person name="Priest M."/>
            <person name="Roberts A."/>
            <person name="Saif S."/>
            <person name="Shea T."/>
            <person name="Sisk P."/>
            <person name="Sykes S."/>
            <person name="Wortman J."/>
            <person name="Nusbaum C."/>
            <person name="Birren B."/>
        </authorList>
    </citation>
    <scope>NUCLEOTIDE SEQUENCE [LARGE SCALE GENOMIC DNA]</scope>
    <source>
        <strain evidence="5 6">F0403</strain>
    </source>
</reference>
<comment type="caution">
    <text evidence="5">The sequence shown here is derived from an EMBL/GenBank/DDBJ whole genome shotgun (WGS) entry which is preliminary data.</text>
</comment>
<keyword evidence="2" id="KW-0813">Transport</keyword>
<evidence type="ECO:0000256" key="3">
    <source>
        <dbReference type="ARBA" id="ARBA00022927"/>
    </source>
</evidence>
<proteinExistence type="inferred from homology"/>
<keyword evidence="3" id="KW-0653">Protein transport</keyword>
<name>S3L9R1_9SPIR</name>
<keyword evidence="4" id="KW-0811">Translocation</keyword>
<evidence type="ECO:0000313" key="5">
    <source>
        <dbReference type="EMBL" id="EPF46475.1"/>
    </source>
</evidence>
<dbReference type="Proteomes" id="UP000014605">
    <property type="component" value="Unassembled WGS sequence"/>
</dbReference>
<dbReference type="InterPro" id="IPR003708">
    <property type="entry name" value="SecB"/>
</dbReference>
<dbReference type="HOGENOM" id="CLU_136678_3_0_12"/>
<dbReference type="GO" id="GO:0015031">
    <property type="term" value="P:protein transport"/>
    <property type="evidence" value="ECO:0007669"/>
    <property type="project" value="UniProtKB-KW"/>
</dbReference>
<dbReference type="GO" id="GO:0051082">
    <property type="term" value="F:unfolded protein binding"/>
    <property type="evidence" value="ECO:0007669"/>
    <property type="project" value="InterPro"/>
</dbReference>
<comment type="similarity">
    <text evidence="1">Belongs to the SecB family.</text>
</comment>
<accession>S3L9R1</accession>
<dbReference type="EMBL" id="ATFC01000009">
    <property type="protein sequence ID" value="EPF46475.1"/>
    <property type="molecule type" value="Genomic_DNA"/>
</dbReference>
<dbReference type="Pfam" id="PF02556">
    <property type="entry name" value="SecB"/>
    <property type="match status" value="1"/>
</dbReference>
<evidence type="ECO:0000256" key="2">
    <source>
        <dbReference type="ARBA" id="ARBA00022448"/>
    </source>
</evidence>
<dbReference type="PANTHER" id="PTHR36918:SF1">
    <property type="entry name" value="PROTEIN-EXPORT PROTEIN SECB"/>
    <property type="match status" value="1"/>
</dbReference>
<dbReference type="RefSeq" id="WP_016519282.1">
    <property type="nucleotide sequence ID" value="NZ_KE332512.1"/>
</dbReference>
<dbReference type="SUPFAM" id="SSF54611">
    <property type="entry name" value="SecB-like"/>
    <property type="match status" value="1"/>
</dbReference>
<dbReference type="PANTHER" id="PTHR36918">
    <property type="match status" value="1"/>
</dbReference>
<organism evidence="5 6">
    <name type="scientific">Treponema vincentii F0403</name>
    <dbReference type="NCBI Taxonomy" id="1125702"/>
    <lineage>
        <taxon>Bacteria</taxon>
        <taxon>Pseudomonadati</taxon>
        <taxon>Spirochaetota</taxon>
        <taxon>Spirochaetia</taxon>
        <taxon>Spirochaetales</taxon>
        <taxon>Treponemataceae</taxon>
        <taxon>Treponema</taxon>
    </lineage>
</organism>
<dbReference type="InterPro" id="IPR035958">
    <property type="entry name" value="SecB-like_sf"/>
</dbReference>
<protein>
    <recommendedName>
        <fullName evidence="7">Preprotein translocase subunit SecB</fullName>
    </recommendedName>
</protein>
<gene>
    <name evidence="5" type="ORF">HMPREF1222_01997</name>
</gene>
<dbReference type="PATRIC" id="fig|1125702.3.peg.2054"/>
<sequence>MDTTKQPGIWFDNVLLKELFFRRKPELASYDITIKFTFTSSIAPDKKSMNCELVCDVTDKNDVFKLHCAMIGVFSYVEGKENMDIAEFAKSNAAALLLPYVREMVSTTTVQAGLPPIRIPPINMRAILKDQDGKITGTISAK</sequence>
<dbReference type="GeneID" id="301462116"/>
<dbReference type="Gene3D" id="3.10.420.10">
    <property type="entry name" value="SecB-like"/>
    <property type="match status" value="1"/>
</dbReference>
<evidence type="ECO:0008006" key="7">
    <source>
        <dbReference type="Google" id="ProtNLM"/>
    </source>
</evidence>
<dbReference type="AlphaFoldDB" id="S3L9R1"/>
<evidence type="ECO:0000256" key="1">
    <source>
        <dbReference type="ARBA" id="ARBA00009990"/>
    </source>
</evidence>
<keyword evidence="6" id="KW-1185">Reference proteome</keyword>
<evidence type="ECO:0000256" key="4">
    <source>
        <dbReference type="ARBA" id="ARBA00023010"/>
    </source>
</evidence>
<dbReference type="GO" id="GO:0051262">
    <property type="term" value="P:protein tetramerization"/>
    <property type="evidence" value="ECO:0007669"/>
    <property type="project" value="InterPro"/>
</dbReference>
<evidence type="ECO:0000313" key="6">
    <source>
        <dbReference type="Proteomes" id="UP000014605"/>
    </source>
</evidence>